<evidence type="ECO:0000313" key="2">
    <source>
        <dbReference type="EMBL" id="PIK48867.1"/>
    </source>
</evidence>
<evidence type="ECO:0000256" key="1">
    <source>
        <dbReference type="SAM" id="MobiDB-lite"/>
    </source>
</evidence>
<keyword evidence="3" id="KW-1185">Reference proteome</keyword>
<feature type="region of interest" description="Disordered" evidence="1">
    <location>
        <begin position="1"/>
        <end position="25"/>
    </location>
</feature>
<feature type="region of interest" description="Disordered" evidence="1">
    <location>
        <begin position="43"/>
        <end position="147"/>
    </location>
</feature>
<dbReference type="AlphaFoldDB" id="A0A2G8KLM1"/>
<dbReference type="Proteomes" id="UP000230750">
    <property type="component" value="Unassembled WGS sequence"/>
</dbReference>
<gene>
    <name evidence="2" type="ORF">BSL78_14269</name>
</gene>
<name>A0A2G8KLM1_STIJA</name>
<proteinExistence type="predicted"/>
<reference evidence="2 3" key="1">
    <citation type="journal article" date="2017" name="PLoS Biol.">
        <title>The sea cucumber genome provides insights into morphological evolution and visceral regeneration.</title>
        <authorList>
            <person name="Zhang X."/>
            <person name="Sun L."/>
            <person name="Yuan J."/>
            <person name="Sun Y."/>
            <person name="Gao Y."/>
            <person name="Zhang L."/>
            <person name="Li S."/>
            <person name="Dai H."/>
            <person name="Hamel J.F."/>
            <person name="Liu C."/>
            <person name="Yu Y."/>
            <person name="Liu S."/>
            <person name="Lin W."/>
            <person name="Guo K."/>
            <person name="Jin S."/>
            <person name="Xu P."/>
            <person name="Storey K.B."/>
            <person name="Huan P."/>
            <person name="Zhang T."/>
            <person name="Zhou Y."/>
            <person name="Zhang J."/>
            <person name="Lin C."/>
            <person name="Li X."/>
            <person name="Xing L."/>
            <person name="Huo D."/>
            <person name="Sun M."/>
            <person name="Wang L."/>
            <person name="Mercier A."/>
            <person name="Li F."/>
            <person name="Yang H."/>
            <person name="Xiang J."/>
        </authorList>
    </citation>
    <scope>NUCLEOTIDE SEQUENCE [LARGE SCALE GENOMIC DNA]</scope>
    <source>
        <strain evidence="2">Shaxun</strain>
        <tissue evidence="2">Muscle</tissue>
    </source>
</reference>
<protein>
    <submittedName>
        <fullName evidence="2">Uncharacterized protein</fullName>
    </submittedName>
</protein>
<feature type="compositionally biased region" description="Acidic residues" evidence="1">
    <location>
        <begin position="127"/>
        <end position="147"/>
    </location>
</feature>
<comment type="caution">
    <text evidence="2">The sequence shown here is derived from an EMBL/GenBank/DDBJ whole genome shotgun (WGS) entry which is preliminary data.</text>
</comment>
<dbReference type="EMBL" id="MRZV01000496">
    <property type="protein sequence ID" value="PIK48867.1"/>
    <property type="molecule type" value="Genomic_DNA"/>
</dbReference>
<feature type="compositionally biased region" description="Acidic residues" evidence="1">
    <location>
        <begin position="51"/>
        <end position="65"/>
    </location>
</feature>
<feature type="compositionally biased region" description="Acidic residues" evidence="1">
    <location>
        <begin position="100"/>
        <end position="110"/>
    </location>
</feature>
<evidence type="ECO:0000313" key="3">
    <source>
        <dbReference type="Proteomes" id="UP000230750"/>
    </source>
</evidence>
<organism evidence="2 3">
    <name type="scientific">Stichopus japonicus</name>
    <name type="common">Sea cucumber</name>
    <dbReference type="NCBI Taxonomy" id="307972"/>
    <lineage>
        <taxon>Eukaryota</taxon>
        <taxon>Metazoa</taxon>
        <taxon>Echinodermata</taxon>
        <taxon>Eleutherozoa</taxon>
        <taxon>Echinozoa</taxon>
        <taxon>Holothuroidea</taxon>
        <taxon>Aspidochirotacea</taxon>
        <taxon>Aspidochirotida</taxon>
        <taxon>Stichopodidae</taxon>
        <taxon>Apostichopus</taxon>
    </lineage>
</organism>
<accession>A0A2G8KLM1</accession>
<sequence>MSEEMDINSRHGSRGQYRQYLRNNHVAVPRNTKKRWLQELRLGNVVTSHDDSDDADEDYTGDSDVDVQGMGDRQVNQRLEPIRPTEDEAEDQQDMYMGGEVDESADDADGAGDNFDVIQEALRPTDDDTEDEQNMEDDDDESAADDVGGDNFAVLQLLLLVIAFVLKHHLTGTCLEDVTASQLHCTRQHNAF</sequence>